<organism evidence="2 3">
    <name type="scientific">Mycobacterium senriense</name>
    <dbReference type="NCBI Taxonomy" id="2775496"/>
    <lineage>
        <taxon>Bacteria</taxon>
        <taxon>Bacillati</taxon>
        <taxon>Actinomycetota</taxon>
        <taxon>Actinomycetes</taxon>
        <taxon>Mycobacteriales</taxon>
        <taxon>Mycobacteriaceae</taxon>
        <taxon>Mycobacterium</taxon>
        <taxon>Mycobacterium avium complex (MAC)</taxon>
    </lineage>
</organism>
<dbReference type="Proteomes" id="UP000826012">
    <property type="component" value="Chromosome"/>
</dbReference>
<keyword evidence="3" id="KW-1185">Reference proteome</keyword>
<evidence type="ECO:0000313" key="2">
    <source>
        <dbReference type="EMBL" id="BCZ22257.1"/>
    </source>
</evidence>
<proteinExistence type="predicted"/>
<protein>
    <recommendedName>
        <fullName evidence="4">Secreted protein</fullName>
    </recommendedName>
</protein>
<evidence type="ECO:0000256" key="1">
    <source>
        <dbReference type="SAM" id="Phobius"/>
    </source>
</evidence>
<accession>A0ABM7SVV7</accession>
<gene>
    <name evidence="2" type="ORF">MTY59_21120</name>
</gene>
<sequence>MKDNIAGADTQTDVKKVSKLRIAAGVGLGAIGLSIAGSLMPAVASASPDVPHSGHLHPVRHYAANFLNPGWTVTHPFNAALP</sequence>
<evidence type="ECO:0000313" key="3">
    <source>
        <dbReference type="Proteomes" id="UP000826012"/>
    </source>
</evidence>
<keyword evidence="1" id="KW-0472">Membrane</keyword>
<feature type="transmembrane region" description="Helical" evidence="1">
    <location>
        <begin position="20"/>
        <end position="44"/>
    </location>
</feature>
<dbReference type="RefSeq" id="WP_221045578.1">
    <property type="nucleotide sequence ID" value="NZ_AP024828.1"/>
</dbReference>
<keyword evidence="1" id="KW-0812">Transmembrane</keyword>
<keyword evidence="1" id="KW-1133">Transmembrane helix</keyword>
<dbReference type="EMBL" id="AP024828">
    <property type="protein sequence ID" value="BCZ22257.1"/>
    <property type="molecule type" value="Genomic_DNA"/>
</dbReference>
<name>A0ABM7SVV7_9MYCO</name>
<reference evidence="2 3" key="1">
    <citation type="submission" date="2021-07" db="EMBL/GenBank/DDBJ databases">
        <title>Complete genome sequence of nontuberculous Mycobacterium sp. TY59.</title>
        <authorList>
            <person name="Fukushima K."/>
        </authorList>
    </citation>
    <scope>NUCLEOTIDE SEQUENCE [LARGE SCALE GENOMIC DNA]</scope>
    <source>
        <strain evidence="2 3">TY59</strain>
    </source>
</reference>
<evidence type="ECO:0008006" key="4">
    <source>
        <dbReference type="Google" id="ProtNLM"/>
    </source>
</evidence>